<sequence length="163" mass="18481">MPRLLRSTEGNVRRFVHHHFDQQRGFLISPSQDISGSSRTPAIGSNYLLRFQSVSVSLSRQLLHMYSDEGRATLCSSLEGKKLPFQREERISLQLHWLFVPSSWFFEGQDEEEDDAENLTYGSKCVSELVIYQMCITQCSPTPSSTSGNNSISKAPRMEMLGT</sequence>
<gene>
    <name evidence="2" type="ORF">L3X38_008755</name>
</gene>
<name>A0AAD4ZX20_PRUDU</name>
<proteinExistence type="predicted"/>
<keyword evidence="3" id="KW-1185">Reference proteome</keyword>
<organism evidence="2 3">
    <name type="scientific">Prunus dulcis</name>
    <name type="common">Almond</name>
    <name type="synonym">Amygdalus dulcis</name>
    <dbReference type="NCBI Taxonomy" id="3755"/>
    <lineage>
        <taxon>Eukaryota</taxon>
        <taxon>Viridiplantae</taxon>
        <taxon>Streptophyta</taxon>
        <taxon>Embryophyta</taxon>
        <taxon>Tracheophyta</taxon>
        <taxon>Spermatophyta</taxon>
        <taxon>Magnoliopsida</taxon>
        <taxon>eudicotyledons</taxon>
        <taxon>Gunneridae</taxon>
        <taxon>Pentapetalae</taxon>
        <taxon>rosids</taxon>
        <taxon>fabids</taxon>
        <taxon>Rosales</taxon>
        <taxon>Rosaceae</taxon>
        <taxon>Amygdaloideae</taxon>
        <taxon>Amygdaleae</taxon>
        <taxon>Prunus</taxon>
    </lineage>
</organism>
<feature type="compositionally biased region" description="Low complexity" evidence="1">
    <location>
        <begin position="140"/>
        <end position="153"/>
    </location>
</feature>
<protein>
    <submittedName>
        <fullName evidence="2">Uncharacterized protein</fullName>
    </submittedName>
</protein>
<evidence type="ECO:0000256" key="1">
    <source>
        <dbReference type="SAM" id="MobiDB-lite"/>
    </source>
</evidence>
<evidence type="ECO:0000313" key="3">
    <source>
        <dbReference type="Proteomes" id="UP001054821"/>
    </source>
</evidence>
<dbReference type="Proteomes" id="UP001054821">
    <property type="component" value="Chromosome 1"/>
</dbReference>
<reference evidence="2 3" key="1">
    <citation type="journal article" date="2022" name="G3 (Bethesda)">
        <title>Whole-genome sequence and methylome profiling of the almond [Prunus dulcis (Mill.) D.A. Webb] cultivar 'Nonpareil'.</title>
        <authorList>
            <person name="D'Amico-Willman K.M."/>
            <person name="Ouma W.Z."/>
            <person name="Meulia T."/>
            <person name="Sideli G.M."/>
            <person name="Gradziel T.M."/>
            <person name="Fresnedo-Ramirez J."/>
        </authorList>
    </citation>
    <scope>NUCLEOTIDE SEQUENCE [LARGE SCALE GENOMIC DNA]</scope>
    <source>
        <strain evidence="2">Clone GOH B32 T37-40</strain>
    </source>
</reference>
<feature type="region of interest" description="Disordered" evidence="1">
    <location>
        <begin position="140"/>
        <end position="163"/>
    </location>
</feature>
<dbReference type="AlphaFoldDB" id="A0AAD4ZX20"/>
<evidence type="ECO:0000313" key="2">
    <source>
        <dbReference type="EMBL" id="KAI5355860.1"/>
    </source>
</evidence>
<dbReference type="EMBL" id="JAJFAZ020000001">
    <property type="protein sequence ID" value="KAI5355860.1"/>
    <property type="molecule type" value="Genomic_DNA"/>
</dbReference>
<comment type="caution">
    <text evidence="2">The sequence shown here is derived from an EMBL/GenBank/DDBJ whole genome shotgun (WGS) entry which is preliminary data.</text>
</comment>
<accession>A0AAD4ZX20</accession>